<proteinExistence type="predicted"/>
<comment type="caution">
    <text evidence="2">The sequence shown here is derived from an EMBL/GenBank/DDBJ whole genome shotgun (WGS) entry which is preliminary data.</text>
</comment>
<evidence type="ECO:0000313" key="2">
    <source>
        <dbReference type="EMBL" id="GFT50676.1"/>
    </source>
</evidence>
<protein>
    <submittedName>
        <fullName evidence="2">Uncharacterized protein</fullName>
    </submittedName>
</protein>
<evidence type="ECO:0000313" key="3">
    <source>
        <dbReference type="Proteomes" id="UP000887013"/>
    </source>
</evidence>
<evidence type="ECO:0000256" key="1">
    <source>
        <dbReference type="SAM" id="MobiDB-lite"/>
    </source>
</evidence>
<dbReference type="Proteomes" id="UP000887013">
    <property type="component" value="Unassembled WGS sequence"/>
</dbReference>
<accession>A0A8X6P6E1</accession>
<name>A0A8X6P6E1_NEPPI</name>
<reference evidence="2" key="1">
    <citation type="submission" date="2020-08" db="EMBL/GenBank/DDBJ databases">
        <title>Multicomponent nature underlies the extraordinary mechanical properties of spider dragline silk.</title>
        <authorList>
            <person name="Kono N."/>
            <person name="Nakamura H."/>
            <person name="Mori M."/>
            <person name="Yoshida Y."/>
            <person name="Ohtoshi R."/>
            <person name="Malay A.D."/>
            <person name="Moran D.A.P."/>
            <person name="Tomita M."/>
            <person name="Numata K."/>
            <person name="Arakawa K."/>
        </authorList>
    </citation>
    <scope>NUCLEOTIDE SEQUENCE</scope>
</reference>
<dbReference type="EMBL" id="BMAW01112012">
    <property type="protein sequence ID" value="GFT50676.1"/>
    <property type="molecule type" value="Genomic_DNA"/>
</dbReference>
<feature type="non-terminal residue" evidence="2">
    <location>
        <position position="1"/>
    </location>
</feature>
<dbReference type="AlphaFoldDB" id="A0A8X6P6E1"/>
<keyword evidence="3" id="KW-1185">Reference proteome</keyword>
<gene>
    <name evidence="2" type="ORF">NPIL_575901</name>
</gene>
<sequence length="98" mass="10877">RRNQAFITEFRFTNKVCPVPKLAQLGDAGTEDPKGSCTDPRVLGKSHPRGSMCGAECIPHPSQRETGSLTGEDVTGKFEKKRELKYKQYGSYVMPKTT</sequence>
<organism evidence="2 3">
    <name type="scientific">Nephila pilipes</name>
    <name type="common">Giant wood spider</name>
    <name type="synonym">Nephila maculata</name>
    <dbReference type="NCBI Taxonomy" id="299642"/>
    <lineage>
        <taxon>Eukaryota</taxon>
        <taxon>Metazoa</taxon>
        <taxon>Ecdysozoa</taxon>
        <taxon>Arthropoda</taxon>
        <taxon>Chelicerata</taxon>
        <taxon>Arachnida</taxon>
        <taxon>Araneae</taxon>
        <taxon>Araneomorphae</taxon>
        <taxon>Entelegynae</taxon>
        <taxon>Araneoidea</taxon>
        <taxon>Nephilidae</taxon>
        <taxon>Nephila</taxon>
    </lineage>
</organism>
<feature type="region of interest" description="Disordered" evidence="1">
    <location>
        <begin position="25"/>
        <end position="47"/>
    </location>
</feature>